<dbReference type="EnsemblPlants" id="KQL22977">
    <property type="protein sequence ID" value="KQL22977"/>
    <property type="gene ID" value="SETIT_033727mg"/>
</dbReference>
<dbReference type="Proteomes" id="UP000004995">
    <property type="component" value="Unassembled WGS sequence"/>
</dbReference>
<proteinExistence type="predicted"/>
<reference evidence="2" key="1">
    <citation type="journal article" date="2012" name="Nat. Biotechnol.">
        <title>Reference genome sequence of the model plant Setaria.</title>
        <authorList>
            <person name="Bennetzen J.L."/>
            <person name="Schmutz J."/>
            <person name="Wang H."/>
            <person name="Percifield R."/>
            <person name="Hawkins J."/>
            <person name="Pontaroli A.C."/>
            <person name="Estep M."/>
            <person name="Feng L."/>
            <person name="Vaughn J.N."/>
            <person name="Grimwood J."/>
            <person name="Jenkins J."/>
            <person name="Barry K."/>
            <person name="Lindquist E."/>
            <person name="Hellsten U."/>
            <person name="Deshpande S."/>
            <person name="Wang X."/>
            <person name="Wu X."/>
            <person name="Mitros T."/>
            <person name="Triplett J."/>
            <person name="Yang X."/>
            <person name="Ye C.Y."/>
            <person name="Mauro-Herrera M."/>
            <person name="Wang L."/>
            <person name="Li P."/>
            <person name="Sharma M."/>
            <person name="Sharma R."/>
            <person name="Ronald P.C."/>
            <person name="Panaud O."/>
            <person name="Kellogg E.A."/>
            <person name="Brutnell T.P."/>
            <person name="Doust A.N."/>
            <person name="Tuskan G.A."/>
            <person name="Rokhsar D."/>
            <person name="Devos K.M."/>
        </authorList>
    </citation>
    <scope>NUCLEOTIDE SEQUENCE [LARGE SCALE GENOMIC DNA]</scope>
    <source>
        <strain evidence="2">cv. Yugu1</strain>
    </source>
</reference>
<accession>K4A4C3</accession>
<sequence length="32" mass="3731">MQSRSKAKLDWISKTWRPSSPGLVAVERCWRA</sequence>
<dbReference type="InParanoid" id="K4A4C3"/>
<reference evidence="1" key="2">
    <citation type="submission" date="2018-08" db="UniProtKB">
        <authorList>
            <consortium name="EnsemblPlants"/>
        </authorList>
    </citation>
    <scope>IDENTIFICATION</scope>
    <source>
        <strain evidence="1">Yugu1</strain>
    </source>
</reference>
<dbReference type="HOGENOM" id="CLU_3393054_0_0_1"/>
<dbReference type="EMBL" id="AGNK02000747">
    <property type="status" value="NOT_ANNOTATED_CDS"/>
    <property type="molecule type" value="Genomic_DNA"/>
</dbReference>
<keyword evidence="2" id="KW-1185">Reference proteome</keyword>
<dbReference type="AlphaFoldDB" id="K4A4C3"/>
<name>K4A4C3_SETIT</name>
<dbReference type="Gramene" id="KQL22977">
    <property type="protein sequence ID" value="KQL22977"/>
    <property type="gene ID" value="SETIT_033727mg"/>
</dbReference>
<evidence type="ECO:0000313" key="2">
    <source>
        <dbReference type="Proteomes" id="UP000004995"/>
    </source>
</evidence>
<protein>
    <submittedName>
        <fullName evidence="1">Uncharacterized protein</fullName>
    </submittedName>
</protein>
<evidence type="ECO:0000313" key="1">
    <source>
        <dbReference type="EnsemblPlants" id="KQL22977"/>
    </source>
</evidence>
<organism evidence="1 2">
    <name type="scientific">Setaria italica</name>
    <name type="common">Foxtail millet</name>
    <name type="synonym">Panicum italicum</name>
    <dbReference type="NCBI Taxonomy" id="4555"/>
    <lineage>
        <taxon>Eukaryota</taxon>
        <taxon>Viridiplantae</taxon>
        <taxon>Streptophyta</taxon>
        <taxon>Embryophyta</taxon>
        <taxon>Tracheophyta</taxon>
        <taxon>Spermatophyta</taxon>
        <taxon>Magnoliopsida</taxon>
        <taxon>Liliopsida</taxon>
        <taxon>Poales</taxon>
        <taxon>Poaceae</taxon>
        <taxon>PACMAD clade</taxon>
        <taxon>Panicoideae</taxon>
        <taxon>Panicodae</taxon>
        <taxon>Paniceae</taxon>
        <taxon>Cenchrinae</taxon>
        <taxon>Setaria</taxon>
    </lineage>
</organism>